<dbReference type="GO" id="GO:0005694">
    <property type="term" value="C:chromosome"/>
    <property type="evidence" value="ECO:0007669"/>
    <property type="project" value="UniProtKB-ARBA"/>
</dbReference>
<evidence type="ECO:0000313" key="3">
    <source>
        <dbReference type="EMBL" id="JAI57046.1"/>
    </source>
</evidence>
<feature type="compositionally biased region" description="Basic residues" evidence="1">
    <location>
        <begin position="1355"/>
        <end position="1365"/>
    </location>
</feature>
<feature type="compositionally biased region" description="Basic and acidic residues" evidence="1">
    <location>
        <begin position="939"/>
        <end position="951"/>
    </location>
</feature>
<feature type="region of interest" description="Disordered" evidence="1">
    <location>
        <begin position="1728"/>
        <end position="1756"/>
    </location>
</feature>
<feature type="region of interest" description="Disordered" evidence="1">
    <location>
        <begin position="1981"/>
        <end position="2001"/>
    </location>
</feature>
<feature type="region of interest" description="Disordered" evidence="1">
    <location>
        <begin position="1557"/>
        <end position="1580"/>
    </location>
</feature>
<feature type="compositionally biased region" description="Basic and acidic residues" evidence="1">
    <location>
        <begin position="870"/>
        <end position="879"/>
    </location>
</feature>
<feature type="compositionally biased region" description="Basic and acidic residues" evidence="1">
    <location>
        <begin position="571"/>
        <end position="582"/>
    </location>
</feature>
<feature type="compositionally biased region" description="Basic and acidic residues" evidence="1">
    <location>
        <begin position="776"/>
        <end position="794"/>
    </location>
</feature>
<feature type="compositionally biased region" description="Basic and acidic residues" evidence="1">
    <location>
        <begin position="508"/>
        <end position="525"/>
    </location>
</feature>
<feature type="compositionally biased region" description="Basic and acidic residues" evidence="1">
    <location>
        <begin position="1043"/>
        <end position="1053"/>
    </location>
</feature>
<dbReference type="EMBL" id="GDRN01109645">
    <property type="protein sequence ID" value="JAI57046.1"/>
    <property type="molecule type" value="Transcribed_RNA"/>
</dbReference>
<dbReference type="PROSITE" id="PS50013">
    <property type="entry name" value="CHROMO_2"/>
    <property type="match status" value="1"/>
</dbReference>
<feature type="compositionally biased region" description="Basic and acidic residues" evidence="1">
    <location>
        <begin position="725"/>
        <end position="746"/>
    </location>
</feature>
<feature type="compositionally biased region" description="Basic and acidic residues" evidence="1">
    <location>
        <begin position="805"/>
        <end position="815"/>
    </location>
</feature>
<organism evidence="3">
    <name type="scientific">Scylla olivacea</name>
    <name type="common">Orange mud crab</name>
    <name type="synonym">Cancer olivacea</name>
    <dbReference type="NCBI Taxonomy" id="85551"/>
    <lineage>
        <taxon>Eukaryota</taxon>
        <taxon>Metazoa</taxon>
        <taxon>Ecdysozoa</taxon>
        <taxon>Arthropoda</taxon>
        <taxon>Crustacea</taxon>
        <taxon>Multicrustacea</taxon>
        <taxon>Malacostraca</taxon>
        <taxon>Eumalacostraca</taxon>
        <taxon>Eucarida</taxon>
        <taxon>Decapoda</taxon>
        <taxon>Pleocyemata</taxon>
        <taxon>Brachyura</taxon>
        <taxon>Eubrachyura</taxon>
        <taxon>Portunoidea</taxon>
        <taxon>Portunidae</taxon>
        <taxon>Portuninae</taxon>
        <taxon>Scylla</taxon>
    </lineage>
</organism>
<feature type="region of interest" description="Disordered" evidence="1">
    <location>
        <begin position="1497"/>
        <end position="1539"/>
    </location>
</feature>
<feature type="compositionally biased region" description="Polar residues" evidence="1">
    <location>
        <begin position="654"/>
        <end position="665"/>
    </location>
</feature>
<feature type="compositionally biased region" description="Low complexity" evidence="1">
    <location>
        <begin position="1062"/>
        <end position="1079"/>
    </location>
</feature>
<feature type="region of interest" description="Disordered" evidence="1">
    <location>
        <begin position="1"/>
        <end position="38"/>
    </location>
</feature>
<dbReference type="Pfam" id="PF00385">
    <property type="entry name" value="Chromo"/>
    <property type="match status" value="1"/>
</dbReference>
<feature type="compositionally biased region" description="Basic and acidic residues" evidence="1">
    <location>
        <begin position="540"/>
        <end position="549"/>
    </location>
</feature>
<dbReference type="InterPro" id="IPR000953">
    <property type="entry name" value="Chromo/chromo_shadow_dom"/>
</dbReference>
<feature type="domain" description="Chromo" evidence="2">
    <location>
        <begin position="1667"/>
        <end position="1729"/>
    </location>
</feature>
<feature type="compositionally biased region" description="Basic and acidic residues" evidence="1">
    <location>
        <begin position="886"/>
        <end position="897"/>
    </location>
</feature>
<evidence type="ECO:0000256" key="1">
    <source>
        <dbReference type="SAM" id="MobiDB-lite"/>
    </source>
</evidence>
<feature type="compositionally biased region" description="Polar residues" evidence="1">
    <location>
        <begin position="1511"/>
        <end position="1520"/>
    </location>
</feature>
<feature type="compositionally biased region" description="Acidic residues" evidence="1">
    <location>
        <begin position="962"/>
        <end position="973"/>
    </location>
</feature>
<evidence type="ECO:0000259" key="2">
    <source>
        <dbReference type="PROSITE" id="PS50013"/>
    </source>
</evidence>
<dbReference type="CDD" id="cd00024">
    <property type="entry name" value="CD_CSD"/>
    <property type="match status" value="1"/>
</dbReference>
<feature type="compositionally biased region" description="Basic residues" evidence="1">
    <location>
        <begin position="816"/>
        <end position="825"/>
    </location>
</feature>
<feature type="compositionally biased region" description="Basic and acidic residues" evidence="1">
    <location>
        <begin position="832"/>
        <end position="848"/>
    </location>
</feature>
<feature type="region of interest" description="Disordered" evidence="1">
    <location>
        <begin position="1117"/>
        <end position="1208"/>
    </location>
</feature>
<reference evidence="3" key="1">
    <citation type="submission" date="2015-09" db="EMBL/GenBank/DDBJ databases">
        <title>Scylla olivacea transcriptome.</title>
        <authorList>
            <person name="Ikhwanuddin M."/>
        </authorList>
    </citation>
    <scope>NUCLEOTIDE SEQUENCE</scope>
</reference>
<feature type="compositionally biased region" description="Basic and acidic residues" evidence="1">
    <location>
        <begin position="688"/>
        <end position="704"/>
    </location>
</feature>
<feature type="compositionally biased region" description="Polar residues" evidence="1">
    <location>
        <begin position="1029"/>
        <end position="1041"/>
    </location>
</feature>
<feature type="compositionally biased region" description="Basic and acidic residues" evidence="1">
    <location>
        <begin position="1132"/>
        <end position="1157"/>
    </location>
</feature>
<feature type="compositionally biased region" description="Basic and acidic residues" evidence="1">
    <location>
        <begin position="208"/>
        <end position="217"/>
    </location>
</feature>
<feature type="compositionally biased region" description="Basic and acidic residues" evidence="1">
    <location>
        <begin position="596"/>
        <end position="653"/>
    </location>
</feature>
<feature type="region of interest" description="Disordered" evidence="1">
    <location>
        <begin position="1346"/>
        <end position="1375"/>
    </location>
</feature>
<proteinExistence type="predicted"/>
<feature type="compositionally biased region" description="Basic residues" evidence="1">
    <location>
        <begin position="766"/>
        <end position="775"/>
    </location>
</feature>
<feature type="compositionally biased region" description="Basic and acidic residues" evidence="1">
    <location>
        <begin position="1728"/>
        <end position="1744"/>
    </location>
</feature>
<feature type="compositionally biased region" description="Basic and acidic residues" evidence="1">
    <location>
        <begin position="390"/>
        <end position="403"/>
    </location>
</feature>
<feature type="compositionally biased region" description="Acidic residues" evidence="1">
    <location>
        <begin position="795"/>
        <end position="804"/>
    </location>
</feature>
<protein>
    <recommendedName>
        <fullName evidence="2">Chromo domain-containing protein</fullName>
    </recommendedName>
</protein>
<sequence length="2043" mass="232889">MNSRVSVETEDQVCGEEDTSDPPEDPTPASPQAESQGSVVLVIPPKETSEDCMPLMVNGVPVYISHTNSGSPLYIRQYPPTLDDIMLRRPEDLIPNFDGFSDASGQTFEGFSEGSSSSVLFEGFSEDAAEVSNFSIFQNAARSATDDDDLSLSRRRRSEGGRRPSARSKDRAGHDRHSRSSASPRKRTKQEKEDTPHSSAQAPNKRRQSTDKKEKDSLDCLGLELSKKPRHLPSPDDPDYIGEQCNDIGCTVSFLERMAIKEVQICNGVVKELSDFARQIMWDKEYVIRWIQRLSGVRTEEPVENGDLKSIQAVLKRRKALATIHSGNQYLKIKLKSFDNVEFVLPSVARRKGTGHSLTLAAGQSTDDETYSESEPAVDLKPHAMIKNENNQETRKEGDEKQGKARRGVKRGTQENENKRQLKGRRISKEINQNEEENIHKTEEKEVIEGEHQETLIKTEEKTSDRNRQRSTVSDQVKDEGPQTLAETDPTKTSQRRISTRRTSTMTVKEEKETQPEEAKQGTDRSRRHRRASTAPQGQQHDDGRAKSQDKKKHQHNQENNVGEDFDLEEERVIKTETETPARLRASTRRASVAQEKPDTADETKQIAGKTKGETSGRNRGADNRTKLEKEKQDHNHKAKELSEVAKDEKKQNINENTKPTNMEIQITGAIKTKKRISTRRASMLALQEEKQRDMIEKEAEREKQSRKRGTKEEEEEEEIINQVKETDTNKQENQADIKIEKETPRNRRTRRGSLIVKQEEEIVRNRSRRISLAKVKREKEDKEIEKGVAGDAKEELEETDKDDSEPRQATEKTGRYTKNKRSRKGSVIVSKGKEKEITDKDKTKEVNEDAQSNNDTSQNEDTEQDEEMEGKTKFRIEGETDEEDKPTSHHREKQDTEQDQENQLNESLDSDDNQVILKRNKVINKDKRISRWQNRKLRKDEEQTSPGKEEADSEYSQLEEMANDDLQSEDSDGNLMIDEGDSVLSELSESTHTGEGDSIVENEPSFTTPRKKRSLLDSEKERRRKTNQTEGSTRKTNSSPGKIKEIEGKVNENQDMGSMETPPLDTTTPSSTEPSQKPHGTGSSYDGTLGISKSGRLRKASAKGIQSIEIKCLFMQRNSEAPRPPPPLPVLKDDGKDKDWIREKRSPMKYERKDLGPGRASPVKYERREREQGLERTVVKSEPKDKGCSPPGGKVKRSISRTNKPSNEFTTYTYKDGHLVPMFKETNCYLGDYCAEAGLTVDDLNSDGEKDVRMTFGMIKELHEFYTSRKATKTSLAIRLFKMKGREILDNTHLLSTVIRLTSVAAIRHTDTFRLKKEFLLPVRIGYSPNSKEEKSPVQIKREVMMPPSEASPKRVRKTLKKRGAKPEDSGDEEYYSYADEAGDNDLTNEVLLTCGSKGSITRGDIVHLYTKWLKNKMSLGSNTFVTDLLRSVEELMAERCIAPIRIPAGTLMSSSVKLHDEYKQIQRISKEDAIMYLQEDWLEDIKYLLSISGPSRRSTTEAEGALASTGESDASTAEKQVKTEAMRHHSEGSKEEKTANFKVVPLKKTKPLKKYKERASLDVPRSHQMESVGKRKRRSVRKSLDEYERDILHEIEKVGMLEEDEEDMLSQLDQEKIESDFIEEQKERDKWKKKDEKGHERITNRDMREVSSPRKEKRPTKDGDLDIEKIMDFQEIHDSRGKKHLRYLVRWAGRGSEEDSWLDESNMSPSLVDAFWKKKKKNRKSDIYKPAVRKDRSSKKADSSAAMPAVREPRESEENIIQVMVKHGSAQHAANASVGSSLVTKRELLSLYDSWRQENQEELMAGGSNTVNVEMFKNRVRCLMAIRNITFHPESLLHACFMMTLMKTRLQSKMAIDKFLDTSCLEVLESSHRQYLKRKYSQVKEAPDPSNKHTKEQNPKEQSPAVLSLQNELHSLKLDLTSAQKWKAVKNSQLGAVEEEVDYLEAAMNVKKSEKASYLQQELSKLKSDIKVLEKYQKEGAEGKAPKGTESPLFDDLASDQENYKRKSKVVRSKLMNMNIPKATVNTIMDVLARRVSNQLV</sequence>
<feature type="compositionally biased region" description="Acidic residues" evidence="1">
    <location>
        <begin position="8"/>
        <end position="24"/>
    </location>
</feature>
<name>A0A0P4W759_SCYOL</name>
<dbReference type="InterPro" id="IPR016197">
    <property type="entry name" value="Chromo-like_dom_sf"/>
</dbReference>
<feature type="region of interest" description="Disordered" evidence="1">
    <location>
        <begin position="1881"/>
        <end position="1907"/>
    </location>
</feature>
<feature type="compositionally biased region" description="Acidic residues" evidence="1">
    <location>
        <begin position="859"/>
        <end position="869"/>
    </location>
</feature>
<accession>A0A0P4W759</accession>
<feature type="compositionally biased region" description="Basic and acidic residues" evidence="1">
    <location>
        <begin position="1165"/>
        <end position="1188"/>
    </location>
</feature>
<feature type="region of interest" description="Disordered" evidence="1">
    <location>
        <begin position="685"/>
        <end position="1104"/>
    </location>
</feature>
<dbReference type="Gene3D" id="2.40.50.40">
    <property type="match status" value="1"/>
</dbReference>
<dbReference type="InterPro" id="IPR023780">
    <property type="entry name" value="Chromo_domain"/>
</dbReference>
<feature type="region of interest" description="Disordered" evidence="1">
    <location>
        <begin position="142"/>
        <end position="217"/>
    </location>
</feature>
<feature type="compositionally biased region" description="Basic residues" evidence="1">
    <location>
        <begin position="176"/>
        <end position="189"/>
    </location>
</feature>
<dbReference type="SUPFAM" id="SSF54160">
    <property type="entry name" value="Chromo domain-like"/>
    <property type="match status" value="1"/>
</dbReference>
<dbReference type="SMART" id="SM00298">
    <property type="entry name" value="CHROMO"/>
    <property type="match status" value="1"/>
</dbReference>
<feature type="compositionally biased region" description="Basic and acidic residues" evidence="1">
    <location>
        <begin position="1559"/>
        <end position="1570"/>
    </location>
</feature>
<feature type="compositionally biased region" description="Basic and acidic residues" evidence="1">
    <location>
        <begin position="437"/>
        <end position="468"/>
    </location>
</feature>
<feature type="compositionally biased region" description="Basic and acidic residues" evidence="1">
    <location>
        <begin position="1887"/>
        <end position="1901"/>
    </location>
</feature>
<feature type="compositionally biased region" description="Basic and acidic residues" evidence="1">
    <location>
        <begin position="1521"/>
        <end position="1539"/>
    </location>
</feature>
<feature type="compositionally biased region" description="Basic and acidic residues" evidence="1">
    <location>
        <begin position="158"/>
        <end position="175"/>
    </location>
</feature>
<feature type="region of interest" description="Disordered" evidence="1">
    <location>
        <begin position="1625"/>
        <end position="1665"/>
    </location>
</feature>
<feature type="region of interest" description="Disordered" evidence="1">
    <location>
        <begin position="359"/>
        <end position="670"/>
    </location>
</feature>